<accession>A0A183IPN1</accession>
<reference evidence="3" key="1">
    <citation type="submission" date="2016-06" db="UniProtKB">
        <authorList>
            <consortium name="WormBaseParasite"/>
        </authorList>
    </citation>
    <scope>IDENTIFICATION</scope>
</reference>
<keyword evidence="2" id="KW-1185">Reference proteome</keyword>
<evidence type="ECO:0000313" key="3">
    <source>
        <dbReference type="WBParaSite" id="SBAD_0000580001-mRNA-1"/>
    </source>
</evidence>
<evidence type="ECO:0000313" key="2">
    <source>
        <dbReference type="Proteomes" id="UP000270296"/>
    </source>
</evidence>
<gene>
    <name evidence="1" type="ORF">SBAD_LOCUS5578</name>
</gene>
<dbReference type="EMBL" id="UZAM01009088">
    <property type="protein sequence ID" value="VDP07639.1"/>
    <property type="molecule type" value="Genomic_DNA"/>
</dbReference>
<dbReference type="Proteomes" id="UP000270296">
    <property type="component" value="Unassembled WGS sequence"/>
</dbReference>
<proteinExistence type="predicted"/>
<protein>
    <submittedName>
        <fullName evidence="3">Secreted protein</fullName>
    </submittedName>
</protein>
<evidence type="ECO:0000313" key="1">
    <source>
        <dbReference type="EMBL" id="VDP07639.1"/>
    </source>
</evidence>
<sequence length="84" mass="8516">MRNNGDRGALFSSSSVGSFSAATLVSTTNGACVVSCLRLPLPLSSLAFVAHALQQRPGAKEAAFTSRCAQGATATLPPCAMLVC</sequence>
<organism evidence="3">
    <name type="scientific">Soboliphyme baturini</name>
    <dbReference type="NCBI Taxonomy" id="241478"/>
    <lineage>
        <taxon>Eukaryota</taxon>
        <taxon>Metazoa</taxon>
        <taxon>Ecdysozoa</taxon>
        <taxon>Nematoda</taxon>
        <taxon>Enoplea</taxon>
        <taxon>Dorylaimia</taxon>
        <taxon>Dioctophymatida</taxon>
        <taxon>Dioctophymatoidea</taxon>
        <taxon>Soboliphymatidae</taxon>
        <taxon>Soboliphyme</taxon>
    </lineage>
</organism>
<dbReference type="WBParaSite" id="SBAD_0000580001-mRNA-1">
    <property type="protein sequence ID" value="SBAD_0000580001-mRNA-1"/>
    <property type="gene ID" value="SBAD_0000580001"/>
</dbReference>
<dbReference type="AlphaFoldDB" id="A0A183IPN1"/>
<name>A0A183IPN1_9BILA</name>
<reference evidence="1 2" key="2">
    <citation type="submission" date="2018-11" db="EMBL/GenBank/DDBJ databases">
        <authorList>
            <consortium name="Pathogen Informatics"/>
        </authorList>
    </citation>
    <scope>NUCLEOTIDE SEQUENCE [LARGE SCALE GENOMIC DNA]</scope>
</reference>